<feature type="domain" description="TLDc" evidence="1">
    <location>
        <begin position="59"/>
        <end position="208"/>
    </location>
</feature>
<sequence>ARRLWGLLCRSCGAWRLDGADNRGPCELCGHSLPMALSEEALLHERMEHLVWLRRLMPLQGYLPISLELAQAKLCFSSNLHDRSLQELASKSAASHTSEAGAGCYTLLAALTEQGRILGCFTDFAWRCHCSGGGFGDVSSQCFVFSLADGAARVYRGCCRGSVLRLTADRIRIGHQVRQRTTAVALDSSLLWVSSDKGELFRNPCLLDTSVGSATTGVDAVACLSWSHLEPSEGEEQLPLALQSNQDTFMLNFIGTSVRSQLAAKAGSAWC</sequence>
<accession>A0A812IQV1</accession>
<gene>
    <name evidence="2" type="ORF">SNEC2469_LOCUS375</name>
</gene>
<reference evidence="2" key="1">
    <citation type="submission" date="2021-02" db="EMBL/GenBank/DDBJ databases">
        <authorList>
            <person name="Dougan E. K."/>
            <person name="Rhodes N."/>
            <person name="Thang M."/>
            <person name="Chan C."/>
        </authorList>
    </citation>
    <scope>NUCLEOTIDE SEQUENCE</scope>
</reference>
<evidence type="ECO:0000313" key="2">
    <source>
        <dbReference type="EMBL" id="CAE7160930.1"/>
    </source>
</evidence>
<comment type="caution">
    <text evidence="2">The sequence shown here is derived from an EMBL/GenBank/DDBJ whole genome shotgun (WGS) entry which is preliminary data.</text>
</comment>
<organism evidence="2 3">
    <name type="scientific">Symbiodinium necroappetens</name>
    <dbReference type="NCBI Taxonomy" id="1628268"/>
    <lineage>
        <taxon>Eukaryota</taxon>
        <taxon>Sar</taxon>
        <taxon>Alveolata</taxon>
        <taxon>Dinophyceae</taxon>
        <taxon>Suessiales</taxon>
        <taxon>Symbiodiniaceae</taxon>
        <taxon>Symbiodinium</taxon>
    </lineage>
</organism>
<dbReference type="OrthoDB" id="437919at2759"/>
<dbReference type="Proteomes" id="UP000601435">
    <property type="component" value="Unassembled WGS sequence"/>
</dbReference>
<name>A0A812IQV1_9DINO</name>
<protein>
    <recommendedName>
        <fullName evidence="1">TLDc domain-containing protein</fullName>
    </recommendedName>
</protein>
<keyword evidence="3" id="KW-1185">Reference proteome</keyword>
<dbReference type="EMBL" id="CAJNJA010001737">
    <property type="protein sequence ID" value="CAE7160930.1"/>
    <property type="molecule type" value="Genomic_DNA"/>
</dbReference>
<dbReference type="PANTHER" id="PTHR23354">
    <property type="entry name" value="NUCLEOLAR PROTEIN 7/ESTROGEN RECEPTOR COACTIVATOR-RELATED"/>
    <property type="match status" value="1"/>
</dbReference>
<dbReference type="InterPro" id="IPR006571">
    <property type="entry name" value="TLDc_dom"/>
</dbReference>
<proteinExistence type="predicted"/>
<dbReference type="Pfam" id="PF07534">
    <property type="entry name" value="TLD"/>
    <property type="match status" value="1"/>
</dbReference>
<feature type="non-terminal residue" evidence="2">
    <location>
        <position position="271"/>
    </location>
</feature>
<evidence type="ECO:0000259" key="1">
    <source>
        <dbReference type="Pfam" id="PF07534"/>
    </source>
</evidence>
<evidence type="ECO:0000313" key="3">
    <source>
        <dbReference type="Proteomes" id="UP000601435"/>
    </source>
</evidence>
<dbReference type="AlphaFoldDB" id="A0A812IQV1"/>